<keyword evidence="1" id="KW-0238">DNA-binding</keyword>
<dbReference type="Gene3D" id="1.10.10.60">
    <property type="entry name" value="Homeodomain-like"/>
    <property type="match status" value="1"/>
</dbReference>
<dbReference type="RefSeq" id="WP_094409073.1">
    <property type="nucleotide sequence ID" value="NZ_BMJZ01000001.1"/>
</dbReference>
<dbReference type="Proteomes" id="UP000216361">
    <property type="component" value="Unassembled WGS sequence"/>
</dbReference>
<evidence type="ECO:0000259" key="2">
    <source>
        <dbReference type="PROSITE" id="PS01124"/>
    </source>
</evidence>
<dbReference type="GO" id="GO:0005829">
    <property type="term" value="C:cytosol"/>
    <property type="evidence" value="ECO:0007669"/>
    <property type="project" value="TreeGrafter"/>
</dbReference>
<dbReference type="InterPro" id="IPR018060">
    <property type="entry name" value="HTH_AraC"/>
</dbReference>
<dbReference type="GO" id="GO:0003700">
    <property type="term" value="F:DNA-binding transcription factor activity"/>
    <property type="evidence" value="ECO:0007669"/>
    <property type="project" value="InterPro"/>
</dbReference>
<reference evidence="3 4" key="1">
    <citation type="submission" date="2017-07" db="EMBL/GenBank/DDBJ databases">
        <title>Elstera cyanobacteriorum sp. nov., a novel bacterium isolated from cyanobacterial aggregates in a eutrophic lake.</title>
        <authorList>
            <person name="Cai H."/>
        </authorList>
    </citation>
    <scope>NUCLEOTIDE SEQUENCE [LARGE SCALE GENOMIC DNA]</scope>
    <source>
        <strain evidence="3 4">TH019</strain>
    </source>
</reference>
<proteinExistence type="predicted"/>
<name>A0A255XPC4_9PROT</name>
<dbReference type="OrthoDB" id="7565195at2"/>
<gene>
    <name evidence="3" type="ORF">CHR90_11175</name>
</gene>
<keyword evidence="4" id="KW-1185">Reference proteome</keyword>
<dbReference type="PROSITE" id="PS01124">
    <property type="entry name" value="HTH_ARAC_FAMILY_2"/>
    <property type="match status" value="1"/>
</dbReference>
<dbReference type="SMART" id="SM00342">
    <property type="entry name" value="HTH_ARAC"/>
    <property type="match status" value="1"/>
</dbReference>
<accession>A0A255XPC4</accession>
<dbReference type="EMBL" id="NOXS01000032">
    <property type="protein sequence ID" value="OYQ18809.1"/>
    <property type="molecule type" value="Genomic_DNA"/>
</dbReference>
<evidence type="ECO:0000313" key="4">
    <source>
        <dbReference type="Proteomes" id="UP000216361"/>
    </source>
</evidence>
<evidence type="ECO:0000313" key="3">
    <source>
        <dbReference type="EMBL" id="OYQ18809.1"/>
    </source>
</evidence>
<feature type="domain" description="HTH araC/xylS-type" evidence="2">
    <location>
        <begin position="201"/>
        <end position="280"/>
    </location>
</feature>
<protein>
    <recommendedName>
        <fullName evidence="2">HTH araC/xylS-type domain-containing protein</fullName>
    </recommendedName>
</protein>
<evidence type="ECO:0000256" key="1">
    <source>
        <dbReference type="ARBA" id="ARBA00023125"/>
    </source>
</evidence>
<dbReference type="GO" id="GO:0000976">
    <property type="term" value="F:transcription cis-regulatory region binding"/>
    <property type="evidence" value="ECO:0007669"/>
    <property type="project" value="TreeGrafter"/>
</dbReference>
<dbReference type="PANTHER" id="PTHR47894">
    <property type="entry name" value="HTH-TYPE TRANSCRIPTIONAL REGULATOR GADX"/>
    <property type="match status" value="1"/>
</dbReference>
<dbReference type="AlphaFoldDB" id="A0A255XPC4"/>
<dbReference type="PANTHER" id="PTHR47894:SF4">
    <property type="entry name" value="HTH-TYPE TRANSCRIPTIONAL REGULATOR GADX"/>
    <property type="match status" value="1"/>
</dbReference>
<sequence length="280" mass="29787">MTATAPVADRAPALLSTAFGRLIAAHPFDVLHDHPERFTRYIIRRREAARAYQTDVPALAILSSGQKEIGLSGRSVARGPGTMTLIPANTAIDVVNEPDARTGVYAAALILFPLPLLQRVRLLHPTAFAPIGLETLDPRRWDVPSTPLLQEAVARVLDAVAAPESVPAEILDHRVMEVALLLADKPLLPARALLRDGQTGAAVTSLLSGDLSRPWTAAHLARLIGMSEATLRRRLAAEGIGLRKLLTGLRRDQAARLLADGLSAADAAAAVGLARSPLLT</sequence>
<comment type="caution">
    <text evidence="3">The sequence shown here is derived from an EMBL/GenBank/DDBJ whole genome shotgun (WGS) entry which is preliminary data.</text>
</comment>
<organism evidence="3 4">
    <name type="scientific">Elstera cyanobacteriorum</name>
    <dbReference type="NCBI Taxonomy" id="2022747"/>
    <lineage>
        <taxon>Bacteria</taxon>
        <taxon>Pseudomonadati</taxon>
        <taxon>Pseudomonadota</taxon>
        <taxon>Alphaproteobacteria</taxon>
        <taxon>Rhodospirillales</taxon>
        <taxon>Rhodospirillaceae</taxon>
        <taxon>Elstera</taxon>
    </lineage>
</organism>